<dbReference type="Pfam" id="PF13439">
    <property type="entry name" value="Glyco_transf_4"/>
    <property type="match status" value="1"/>
</dbReference>
<dbReference type="PANTHER" id="PTHR45947">
    <property type="entry name" value="SULFOQUINOVOSYL TRANSFERASE SQD2"/>
    <property type="match status" value="1"/>
</dbReference>
<gene>
    <name evidence="2" type="ORF">EHO60_06980</name>
</gene>
<sequence length="411" mass="45830">MFSEANTKIYPNPNPLRVMVVTETFPPEINGVSKTLHRMLSDLLQRGHEIILVRPRQSSNDMATANGNYREVLVRGAKIPFYEDLRFGFPEKRLLRRLMQFEKPDLVHVVTEGPLGLSAVRAARHLKLPVVSDFRTNFHSYARYYKVGFIGKLVHSYLRNLHNLTHATLAPTAQIVDQLAASGYKNLKVVSRGIDTTLFHPAQKDSKLRKSWGLTPSDFAVLYVGRIAPEKNLGLLVRAFRSLQAKVPEAKLILVGDGPAKEKLKGEHPDFIFAGMQKGQELAKHYATGDLFLFPSVTETFGNVVLEAMASGLPIVAYDYAAAKEYLRHGKSALLPALDKEEEFAELACLLAENKKLAKKLGAHARKTAEGCSWEDVADTLETVYAEFGKRITKKAKSRKSSSFKVVVSRA</sequence>
<name>A0A4R9GHF0_9LEPT</name>
<keyword evidence="3" id="KW-1185">Reference proteome</keyword>
<evidence type="ECO:0000313" key="2">
    <source>
        <dbReference type="EMBL" id="TGK12009.1"/>
    </source>
</evidence>
<dbReference type="Proteomes" id="UP000298458">
    <property type="component" value="Unassembled WGS sequence"/>
</dbReference>
<accession>A0A4R9GHF0</accession>
<organism evidence="2 3">
    <name type="scientific">Leptospira fletcheri</name>
    <dbReference type="NCBI Taxonomy" id="2484981"/>
    <lineage>
        <taxon>Bacteria</taxon>
        <taxon>Pseudomonadati</taxon>
        <taxon>Spirochaetota</taxon>
        <taxon>Spirochaetia</taxon>
        <taxon>Leptospirales</taxon>
        <taxon>Leptospiraceae</taxon>
        <taxon>Leptospira</taxon>
    </lineage>
</organism>
<dbReference type="RefSeq" id="WP_135767412.1">
    <property type="nucleotide sequence ID" value="NZ_RQET01000004.1"/>
</dbReference>
<dbReference type="Pfam" id="PF13692">
    <property type="entry name" value="Glyco_trans_1_4"/>
    <property type="match status" value="1"/>
</dbReference>
<dbReference type="EMBL" id="RQET01000004">
    <property type="protein sequence ID" value="TGK12009.1"/>
    <property type="molecule type" value="Genomic_DNA"/>
</dbReference>
<dbReference type="PANTHER" id="PTHR45947:SF3">
    <property type="entry name" value="SULFOQUINOVOSYL TRANSFERASE SQD2"/>
    <property type="match status" value="1"/>
</dbReference>
<protein>
    <submittedName>
        <fullName evidence="2">Glycosyltransferase family 1 protein</fullName>
    </submittedName>
</protein>
<reference evidence="2" key="1">
    <citation type="journal article" date="2019" name="PLoS Negl. Trop. Dis.">
        <title>Revisiting the worldwide diversity of Leptospira species in the environment.</title>
        <authorList>
            <person name="Vincent A.T."/>
            <person name="Schiettekatte O."/>
            <person name="Bourhy P."/>
            <person name="Veyrier F.J."/>
            <person name="Picardeau M."/>
        </authorList>
    </citation>
    <scope>NUCLEOTIDE SEQUENCE [LARGE SCALE GENOMIC DNA]</scope>
    <source>
        <strain evidence="2">SSW15</strain>
    </source>
</reference>
<dbReference type="OrthoDB" id="9802525at2"/>
<dbReference type="InterPro" id="IPR050194">
    <property type="entry name" value="Glycosyltransferase_grp1"/>
</dbReference>
<dbReference type="CDD" id="cd03814">
    <property type="entry name" value="GT4-like"/>
    <property type="match status" value="1"/>
</dbReference>
<keyword evidence="2" id="KW-0808">Transferase</keyword>
<comment type="caution">
    <text evidence="2">The sequence shown here is derived from an EMBL/GenBank/DDBJ whole genome shotgun (WGS) entry which is preliminary data.</text>
</comment>
<evidence type="ECO:0000313" key="3">
    <source>
        <dbReference type="Proteomes" id="UP000298458"/>
    </source>
</evidence>
<proteinExistence type="predicted"/>
<feature type="domain" description="Glycosyltransferase subfamily 4-like N-terminal" evidence="1">
    <location>
        <begin position="29"/>
        <end position="197"/>
    </location>
</feature>
<dbReference type="AlphaFoldDB" id="A0A4R9GHF0"/>
<dbReference type="SUPFAM" id="SSF53756">
    <property type="entry name" value="UDP-Glycosyltransferase/glycogen phosphorylase"/>
    <property type="match status" value="1"/>
</dbReference>
<dbReference type="InterPro" id="IPR028098">
    <property type="entry name" value="Glyco_trans_4-like_N"/>
</dbReference>
<dbReference type="GO" id="GO:0016757">
    <property type="term" value="F:glycosyltransferase activity"/>
    <property type="evidence" value="ECO:0007669"/>
    <property type="project" value="TreeGrafter"/>
</dbReference>
<dbReference type="Gene3D" id="3.40.50.2000">
    <property type="entry name" value="Glycogen Phosphorylase B"/>
    <property type="match status" value="2"/>
</dbReference>
<evidence type="ECO:0000259" key="1">
    <source>
        <dbReference type="Pfam" id="PF13439"/>
    </source>
</evidence>